<keyword evidence="2" id="KW-0472">Membrane</keyword>
<evidence type="ECO:0000313" key="3">
    <source>
        <dbReference type="EMBL" id="TRW72743.1"/>
    </source>
</evidence>
<evidence type="ECO:0008006" key="5">
    <source>
        <dbReference type="Google" id="ProtNLM"/>
    </source>
</evidence>
<organism evidence="3 4">
    <name type="scientific">Lactococcus lactis</name>
    <dbReference type="NCBI Taxonomy" id="1358"/>
    <lineage>
        <taxon>Bacteria</taxon>
        <taxon>Bacillati</taxon>
        <taxon>Bacillota</taxon>
        <taxon>Bacilli</taxon>
        <taxon>Lactobacillales</taxon>
        <taxon>Streptococcaceae</taxon>
        <taxon>Lactococcus</taxon>
    </lineage>
</organism>
<accession>A0A552Z0P5</accession>
<dbReference type="Gene3D" id="2.60.40.1240">
    <property type="match status" value="1"/>
</dbReference>
<comment type="caution">
    <text evidence="3">The sequence shown here is derived from an EMBL/GenBank/DDBJ whole genome shotgun (WGS) entry which is preliminary data.</text>
</comment>
<reference evidence="3 4" key="1">
    <citation type="submission" date="2019-07" db="EMBL/GenBank/DDBJ databases">
        <title>Draft genome of 7 Lactococcus lactis strains isolated from an artisanal cheese production.</title>
        <authorList>
            <person name="Biolcati F."/>
            <person name="Bottero M.T."/>
            <person name="Dalmasso A."/>
            <person name="Mcauliffe O."/>
        </authorList>
    </citation>
    <scope>NUCLEOTIDE SEQUENCE [LARGE SCALE GENOMIC DNA]</scope>
    <source>
        <strain evidence="3 4">MRS45.2</strain>
    </source>
</reference>
<keyword evidence="1" id="KW-0732">Signal</keyword>
<name>A0A552Z0P5_9LACT</name>
<evidence type="ECO:0000313" key="4">
    <source>
        <dbReference type="Proteomes" id="UP000317167"/>
    </source>
</evidence>
<proteinExistence type="predicted"/>
<dbReference type="AlphaFoldDB" id="A0A552Z0P5"/>
<dbReference type="Proteomes" id="UP000317167">
    <property type="component" value="Unassembled WGS sequence"/>
</dbReference>
<keyword evidence="2" id="KW-1133">Transmembrane helix</keyword>
<dbReference type="InterPro" id="IPR029050">
    <property type="entry name" value="Immunoprotect_excell_Ig-like"/>
</dbReference>
<keyword evidence="2" id="KW-0812">Transmembrane</keyword>
<protein>
    <recommendedName>
        <fullName evidence="5">DUF4352 domain-containing protein</fullName>
    </recommendedName>
</protein>
<gene>
    <name evidence="3" type="ORF">FNJ53_10555</name>
</gene>
<evidence type="ECO:0000256" key="1">
    <source>
        <dbReference type="ARBA" id="ARBA00022729"/>
    </source>
</evidence>
<dbReference type="EMBL" id="VJWV01000010">
    <property type="protein sequence ID" value="TRW72743.1"/>
    <property type="molecule type" value="Genomic_DNA"/>
</dbReference>
<evidence type="ECO:0000256" key="2">
    <source>
        <dbReference type="SAM" id="Phobius"/>
    </source>
</evidence>
<dbReference type="RefSeq" id="WP_143459656.1">
    <property type="nucleotide sequence ID" value="NZ_VJWV01000010.1"/>
</dbReference>
<sequence>MKEEQNKPFYRLLWFWVSIVLSLALIVVLLFMIYNNESNRDRISHIENKSNIYKRNAIGYRDEILSRRTVKPQDSNYNYIQDSDMVASLNKYIKVDNGLDISVSNIETSDMIAFKNDYGSGTHALVVHVKVKNNTGKAVNMYPEDFDVSTESPNSNDSIVLDSITNENGVDIETNDNILVNPGNSGGLNLIFAQDSSSNKFNIYYQDGIWQQK</sequence>
<feature type="transmembrane region" description="Helical" evidence="2">
    <location>
        <begin position="12"/>
        <end position="34"/>
    </location>
</feature>